<evidence type="ECO:0000313" key="3">
    <source>
        <dbReference type="Proteomes" id="UP000483820"/>
    </source>
</evidence>
<name>A0A6A5G3B2_CAERE</name>
<dbReference type="GeneID" id="78777976"/>
<feature type="compositionally biased region" description="Acidic residues" evidence="1">
    <location>
        <begin position="54"/>
        <end position="67"/>
    </location>
</feature>
<feature type="compositionally biased region" description="Polar residues" evidence="1">
    <location>
        <begin position="1"/>
        <end position="29"/>
    </location>
</feature>
<reference evidence="2 3" key="1">
    <citation type="submission" date="2019-12" db="EMBL/GenBank/DDBJ databases">
        <title>Chromosome-level assembly of the Caenorhabditis remanei genome.</title>
        <authorList>
            <person name="Teterina A.A."/>
            <person name="Willis J.H."/>
            <person name="Phillips P.C."/>
        </authorList>
    </citation>
    <scope>NUCLEOTIDE SEQUENCE [LARGE SCALE GENOMIC DNA]</scope>
    <source>
        <strain evidence="2 3">PX506</strain>
        <tissue evidence="2">Whole organism</tissue>
    </source>
</reference>
<dbReference type="KEGG" id="crq:GCK72_025946"/>
<proteinExistence type="predicted"/>
<dbReference type="RefSeq" id="XP_053580137.1">
    <property type="nucleotide sequence ID" value="XM_053736571.1"/>
</dbReference>
<dbReference type="AlphaFoldDB" id="A0A6A5G3B2"/>
<dbReference type="CTD" id="78777976"/>
<gene>
    <name evidence="2" type="ORF">GCK72_025946</name>
</gene>
<dbReference type="Proteomes" id="UP000483820">
    <property type="component" value="Chromosome X"/>
</dbReference>
<evidence type="ECO:0000313" key="2">
    <source>
        <dbReference type="EMBL" id="KAF1749478.1"/>
    </source>
</evidence>
<feature type="compositionally biased region" description="Acidic residues" evidence="1">
    <location>
        <begin position="82"/>
        <end position="92"/>
    </location>
</feature>
<dbReference type="EMBL" id="WUAV01000006">
    <property type="protein sequence ID" value="KAF1749478.1"/>
    <property type="molecule type" value="Genomic_DNA"/>
</dbReference>
<organism evidence="2 3">
    <name type="scientific">Caenorhabditis remanei</name>
    <name type="common">Caenorhabditis vulgaris</name>
    <dbReference type="NCBI Taxonomy" id="31234"/>
    <lineage>
        <taxon>Eukaryota</taxon>
        <taxon>Metazoa</taxon>
        <taxon>Ecdysozoa</taxon>
        <taxon>Nematoda</taxon>
        <taxon>Chromadorea</taxon>
        <taxon>Rhabditida</taxon>
        <taxon>Rhabditina</taxon>
        <taxon>Rhabditomorpha</taxon>
        <taxon>Rhabditoidea</taxon>
        <taxon>Rhabditidae</taxon>
        <taxon>Peloderinae</taxon>
        <taxon>Caenorhabditis</taxon>
    </lineage>
</organism>
<feature type="region of interest" description="Disordered" evidence="1">
    <location>
        <begin position="1"/>
        <end position="92"/>
    </location>
</feature>
<sequence>MVSKSKTATKNSSIPPSTHNMVTRSQAKQFNGKLEVEPSKVLDSNSTSTSKEEEIMDWDLEDEMEEQPEWRPPARKKRVVPESEDDDEDEED</sequence>
<accession>A0A6A5G3B2</accession>
<comment type="caution">
    <text evidence="2">The sequence shown here is derived from an EMBL/GenBank/DDBJ whole genome shotgun (WGS) entry which is preliminary data.</text>
</comment>
<protein>
    <submittedName>
        <fullName evidence="2">Uncharacterized protein</fullName>
    </submittedName>
</protein>
<evidence type="ECO:0000256" key="1">
    <source>
        <dbReference type="SAM" id="MobiDB-lite"/>
    </source>
</evidence>